<evidence type="ECO:0000256" key="1">
    <source>
        <dbReference type="SAM" id="Phobius"/>
    </source>
</evidence>
<dbReference type="Proteomes" id="UP000283522">
    <property type="component" value="Unassembled WGS sequence"/>
</dbReference>
<dbReference type="RefSeq" id="WP_119475907.1">
    <property type="nucleotide sequence ID" value="NZ_QXML01000001.1"/>
</dbReference>
<name>A0A418PWI4_9BACT</name>
<gene>
    <name evidence="2" type="ORF">D0X99_01705</name>
</gene>
<dbReference type="OrthoDB" id="983125at2"/>
<comment type="caution">
    <text evidence="2">The sequence shown here is derived from an EMBL/GenBank/DDBJ whole genome shotgun (WGS) entry which is preliminary data.</text>
</comment>
<dbReference type="EMBL" id="QXML01000001">
    <property type="protein sequence ID" value="RIW18429.1"/>
    <property type="molecule type" value="Genomic_DNA"/>
</dbReference>
<keyword evidence="1" id="KW-0812">Transmembrane</keyword>
<keyword evidence="1" id="KW-0472">Membrane</keyword>
<evidence type="ECO:0000313" key="3">
    <source>
        <dbReference type="Proteomes" id="UP000283522"/>
    </source>
</evidence>
<keyword evidence="1" id="KW-1133">Transmembrane helix</keyword>
<reference evidence="2 3" key="1">
    <citation type="submission" date="2018-09" db="EMBL/GenBank/DDBJ databases">
        <authorList>
            <person name="Wang X."/>
            <person name="Du Z."/>
        </authorList>
    </citation>
    <scope>NUCLEOTIDE SEQUENCE [LARGE SCALE GENOMIC DNA]</scope>
    <source>
        <strain evidence="2 3">N3</strain>
    </source>
</reference>
<dbReference type="AlphaFoldDB" id="A0A418PWI4"/>
<accession>A0A418PWI4</accession>
<protein>
    <submittedName>
        <fullName evidence="2">Uncharacterized protein</fullName>
    </submittedName>
</protein>
<feature type="transmembrane region" description="Helical" evidence="1">
    <location>
        <begin position="29"/>
        <end position="47"/>
    </location>
</feature>
<organism evidence="2 3">
    <name type="scientific">Algoriphagus lacus</name>
    <dbReference type="NCBI Taxonomy" id="2056311"/>
    <lineage>
        <taxon>Bacteria</taxon>
        <taxon>Pseudomonadati</taxon>
        <taxon>Bacteroidota</taxon>
        <taxon>Cytophagia</taxon>
        <taxon>Cytophagales</taxon>
        <taxon>Cyclobacteriaceae</taxon>
        <taxon>Algoriphagus</taxon>
    </lineage>
</organism>
<evidence type="ECO:0000313" key="2">
    <source>
        <dbReference type="EMBL" id="RIW18429.1"/>
    </source>
</evidence>
<sequence length="69" mass="7903">MKLADSLILSLALALIVIGIHQSWSTGMGGSYFIFMFAVGLLFWFQLRRNKARVHEKVPEQKPKNKKKN</sequence>
<keyword evidence="3" id="KW-1185">Reference proteome</keyword>
<proteinExistence type="predicted"/>